<proteinExistence type="predicted"/>
<feature type="region of interest" description="Disordered" evidence="1">
    <location>
        <begin position="1"/>
        <end position="25"/>
    </location>
</feature>
<accession>A0A1H0TYH0</accession>
<dbReference type="Proteomes" id="UP000199088">
    <property type="component" value="Unassembled WGS sequence"/>
</dbReference>
<gene>
    <name evidence="2" type="ORF">SAMN05660199_04318</name>
</gene>
<reference evidence="3" key="1">
    <citation type="submission" date="2016-10" db="EMBL/GenBank/DDBJ databases">
        <authorList>
            <person name="Varghese N."/>
            <person name="Submissions S."/>
        </authorList>
    </citation>
    <scope>NUCLEOTIDE SEQUENCE [LARGE SCALE GENOMIC DNA]</scope>
    <source>
        <strain evidence="3">DSM 45843</strain>
    </source>
</reference>
<organism evidence="2 3">
    <name type="scientific">Klenkia soli</name>
    <dbReference type="NCBI Taxonomy" id="1052260"/>
    <lineage>
        <taxon>Bacteria</taxon>
        <taxon>Bacillati</taxon>
        <taxon>Actinomycetota</taxon>
        <taxon>Actinomycetes</taxon>
        <taxon>Geodermatophilales</taxon>
        <taxon>Geodermatophilaceae</taxon>
        <taxon>Klenkia</taxon>
    </lineage>
</organism>
<evidence type="ECO:0000313" key="2">
    <source>
        <dbReference type="EMBL" id="SDP59132.1"/>
    </source>
</evidence>
<name>A0A1H0TYH0_9ACTN</name>
<keyword evidence="3" id="KW-1185">Reference proteome</keyword>
<dbReference type="AlphaFoldDB" id="A0A1H0TYH0"/>
<dbReference type="RefSeq" id="WP_131801816.1">
    <property type="nucleotide sequence ID" value="NZ_FNIR01000017.1"/>
</dbReference>
<dbReference type="OrthoDB" id="5194020at2"/>
<evidence type="ECO:0000313" key="3">
    <source>
        <dbReference type="Proteomes" id="UP000199088"/>
    </source>
</evidence>
<dbReference type="STRING" id="1052260.SAMN05660199_04318"/>
<protein>
    <submittedName>
        <fullName evidence="2">Uncharacterized protein</fullName>
    </submittedName>
</protein>
<evidence type="ECO:0000256" key="1">
    <source>
        <dbReference type="SAM" id="MobiDB-lite"/>
    </source>
</evidence>
<sequence length="159" mass="17064">MPGYLPLRGWTSTPAPGEPGWLDVTDGAGVQRARVSGLRRRRTTAAARQTLTVHLPDGSTTPLRNGTRWWGTRRARTRGLLTLGGVSYVLQHRTGRRARVLRDGAWLSTLLRSAPGPAIEVRAPHTPDDELATALFAHVLRPGRASVLGGVAEVLASGP</sequence>
<dbReference type="EMBL" id="FNIR01000017">
    <property type="protein sequence ID" value="SDP59132.1"/>
    <property type="molecule type" value="Genomic_DNA"/>
</dbReference>